<dbReference type="InterPro" id="IPR000983">
    <property type="entry name" value="Bac_GSPG_pilin"/>
</dbReference>
<keyword evidence="2" id="KW-0472">Membrane</keyword>
<evidence type="ECO:0000256" key="1">
    <source>
        <dbReference type="ARBA" id="ARBA00022481"/>
    </source>
</evidence>
<accession>A0A3B1DTY1</accession>
<feature type="transmembrane region" description="Helical" evidence="2">
    <location>
        <begin position="12"/>
        <end position="36"/>
    </location>
</feature>
<dbReference type="PRINTS" id="PR00813">
    <property type="entry name" value="BCTERIALGSPG"/>
</dbReference>
<evidence type="ECO:0000256" key="2">
    <source>
        <dbReference type="SAM" id="Phobius"/>
    </source>
</evidence>
<keyword evidence="2" id="KW-1133">Transmembrane helix</keyword>
<dbReference type="NCBIfam" id="TIGR02532">
    <property type="entry name" value="IV_pilin_GFxxxE"/>
    <property type="match status" value="1"/>
</dbReference>
<dbReference type="InterPro" id="IPR045584">
    <property type="entry name" value="Pilin-like"/>
</dbReference>
<name>A0A3B1DTY1_9ZZZZ</name>
<dbReference type="InterPro" id="IPR012902">
    <property type="entry name" value="N_methyl_site"/>
</dbReference>
<dbReference type="GO" id="GO:0015627">
    <property type="term" value="C:type II protein secretion system complex"/>
    <property type="evidence" value="ECO:0007669"/>
    <property type="project" value="InterPro"/>
</dbReference>
<dbReference type="EMBL" id="UOGK01000260">
    <property type="protein sequence ID" value="VAX39548.1"/>
    <property type="molecule type" value="Genomic_DNA"/>
</dbReference>
<organism evidence="3">
    <name type="scientific">hydrothermal vent metagenome</name>
    <dbReference type="NCBI Taxonomy" id="652676"/>
    <lineage>
        <taxon>unclassified sequences</taxon>
        <taxon>metagenomes</taxon>
        <taxon>ecological metagenomes</taxon>
    </lineage>
</organism>
<keyword evidence="2" id="KW-0812">Transmembrane</keyword>
<evidence type="ECO:0000313" key="3">
    <source>
        <dbReference type="EMBL" id="VAX39548.1"/>
    </source>
</evidence>
<protein>
    <recommendedName>
        <fullName evidence="4">Prepilin-type N-terminal cleavage/methylation domain-containing protein</fullName>
    </recommendedName>
</protein>
<reference evidence="3" key="1">
    <citation type="submission" date="2018-06" db="EMBL/GenBank/DDBJ databases">
        <authorList>
            <person name="Zhirakovskaya E."/>
        </authorList>
    </citation>
    <scope>NUCLEOTIDE SEQUENCE</scope>
</reference>
<sequence length="292" mass="32080">MNRTDAHSTRRARAFTLIELLVSLFIISLLIGLLVVGMRHAFAAARQAATTQDVSALKVAVQTFKNDFGFLPPLVQDGYPGTPDTTGPLVSVGSRTMPNIYRLADTADREFLQNDAMDPDYRFSVYSLSYYIMGALDKSIDGIEGPGARTPKRDGSFDFLTNDTYDALFDPKTGQVTFAPWQVSDDPTSGRFELQDRNGVAYRYYRWQQGTPTVGDDERGILNVPELVEAARDRTELGDAAFAIVAAGADGVFGDIPIETREQIENAMGKGFETDAEAEQAARKDNIVEIGR</sequence>
<dbReference type="AlphaFoldDB" id="A0A3B1DTY1"/>
<dbReference type="Gene3D" id="3.30.700.10">
    <property type="entry name" value="Glycoprotein, Type 4 Pilin"/>
    <property type="match status" value="1"/>
</dbReference>
<dbReference type="SUPFAM" id="SSF54523">
    <property type="entry name" value="Pili subunits"/>
    <property type="match status" value="1"/>
</dbReference>
<keyword evidence="1" id="KW-0488">Methylation</keyword>
<proteinExistence type="predicted"/>
<evidence type="ECO:0008006" key="4">
    <source>
        <dbReference type="Google" id="ProtNLM"/>
    </source>
</evidence>
<gene>
    <name evidence="3" type="ORF">MNBD_PLANCTO03-1040</name>
</gene>
<dbReference type="Pfam" id="PF07963">
    <property type="entry name" value="N_methyl"/>
    <property type="match status" value="1"/>
</dbReference>
<dbReference type="GO" id="GO:0015628">
    <property type="term" value="P:protein secretion by the type II secretion system"/>
    <property type="evidence" value="ECO:0007669"/>
    <property type="project" value="InterPro"/>
</dbReference>